<evidence type="ECO:0000256" key="1">
    <source>
        <dbReference type="ARBA" id="ARBA00022737"/>
    </source>
</evidence>
<reference evidence="6" key="2">
    <citation type="submission" date="2020-09" db="EMBL/GenBank/DDBJ databases">
        <authorList>
            <person name="Sun Q."/>
            <person name="Ohkuma M."/>
        </authorList>
    </citation>
    <scope>NUCLEOTIDE SEQUENCE</scope>
    <source>
        <strain evidence="6">JCM 12862</strain>
    </source>
</reference>
<accession>A0A8J3FDT9</accession>
<comment type="caution">
    <text evidence="6">The sequence shown here is derived from an EMBL/GenBank/DDBJ whole genome shotgun (WGS) entry which is preliminary data.</text>
</comment>
<dbReference type="InterPro" id="IPR011990">
    <property type="entry name" value="TPR-like_helical_dom_sf"/>
</dbReference>
<keyword evidence="1" id="KW-0677">Repeat</keyword>
<protein>
    <recommendedName>
        <fullName evidence="8">Aerotolerance regulator BatC</fullName>
    </recommendedName>
</protein>
<dbReference type="Pfam" id="PF13414">
    <property type="entry name" value="TPR_11"/>
    <property type="match status" value="1"/>
</dbReference>
<gene>
    <name evidence="6" type="ORF">GCM10007962_05560</name>
</gene>
<dbReference type="PROSITE" id="PS50005">
    <property type="entry name" value="TPR"/>
    <property type="match status" value="1"/>
</dbReference>
<dbReference type="PANTHER" id="PTHR15704">
    <property type="entry name" value="SUPERKILLER 3 PROTEIN-RELATED"/>
    <property type="match status" value="1"/>
</dbReference>
<dbReference type="InterPro" id="IPR019734">
    <property type="entry name" value="TPR_rpt"/>
</dbReference>
<dbReference type="AlphaFoldDB" id="A0A8J3FDT9"/>
<feature type="compositionally biased region" description="Basic and acidic residues" evidence="4">
    <location>
        <begin position="156"/>
        <end position="241"/>
    </location>
</feature>
<dbReference type="Proteomes" id="UP000612329">
    <property type="component" value="Unassembled WGS sequence"/>
</dbReference>
<evidence type="ECO:0000256" key="3">
    <source>
        <dbReference type="PROSITE-ProRule" id="PRU00339"/>
    </source>
</evidence>
<feature type="compositionally biased region" description="Polar residues" evidence="4">
    <location>
        <begin position="251"/>
        <end position="269"/>
    </location>
</feature>
<feature type="compositionally biased region" description="Basic and acidic residues" evidence="4">
    <location>
        <begin position="270"/>
        <end position="291"/>
    </location>
</feature>
<keyword evidence="5" id="KW-0732">Signal</keyword>
<dbReference type="SUPFAM" id="SSF48452">
    <property type="entry name" value="TPR-like"/>
    <property type="match status" value="1"/>
</dbReference>
<dbReference type="GO" id="GO:0055087">
    <property type="term" value="C:Ski complex"/>
    <property type="evidence" value="ECO:0007669"/>
    <property type="project" value="InterPro"/>
</dbReference>
<dbReference type="EMBL" id="BMNR01000001">
    <property type="protein sequence ID" value="GGK14179.1"/>
    <property type="molecule type" value="Genomic_DNA"/>
</dbReference>
<feature type="repeat" description="TPR" evidence="3">
    <location>
        <begin position="107"/>
        <end position="140"/>
    </location>
</feature>
<dbReference type="InterPro" id="IPR039226">
    <property type="entry name" value="Ski3/TTC37"/>
</dbReference>
<name>A0A8J3FDT9_9FLAO</name>
<evidence type="ECO:0000256" key="2">
    <source>
        <dbReference type="ARBA" id="ARBA00022803"/>
    </source>
</evidence>
<dbReference type="GO" id="GO:0006401">
    <property type="term" value="P:RNA catabolic process"/>
    <property type="evidence" value="ECO:0007669"/>
    <property type="project" value="InterPro"/>
</dbReference>
<dbReference type="SMART" id="SM00028">
    <property type="entry name" value="TPR"/>
    <property type="match status" value="3"/>
</dbReference>
<evidence type="ECO:0000256" key="4">
    <source>
        <dbReference type="SAM" id="MobiDB-lite"/>
    </source>
</evidence>
<evidence type="ECO:0008006" key="8">
    <source>
        <dbReference type="Google" id="ProtNLM"/>
    </source>
</evidence>
<feature type="signal peptide" evidence="5">
    <location>
        <begin position="1"/>
        <end position="18"/>
    </location>
</feature>
<keyword evidence="2 3" id="KW-0802">TPR repeat</keyword>
<organism evidence="6 7">
    <name type="scientific">Yeosuana aromativorans</name>
    <dbReference type="NCBI Taxonomy" id="288019"/>
    <lineage>
        <taxon>Bacteria</taxon>
        <taxon>Pseudomonadati</taxon>
        <taxon>Bacteroidota</taxon>
        <taxon>Flavobacteriia</taxon>
        <taxon>Flavobacteriales</taxon>
        <taxon>Flavobacteriaceae</taxon>
        <taxon>Yeosuana</taxon>
    </lineage>
</organism>
<proteinExistence type="predicted"/>
<dbReference type="RefSeq" id="WP_188649762.1">
    <property type="nucleotide sequence ID" value="NZ_BMNR01000001.1"/>
</dbReference>
<evidence type="ECO:0000256" key="5">
    <source>
        <dbReference type="SAM" id="SignalP"/>
    </source>
</evidence>
<reference evidence="6" key="1">
    <citation type="journal article" date="2014" name="Int. J. Syst. Evol. Microbiol.">
        <title>Complete genome sequence of Corynebacterium casei LMG S-19264T (=DSM 44701T), isolated from a smear-ripened cheese.</title>
        <authorList>
            <consortium name="US DOE Joint Genome Institute (JGI-PGF)"/>
            <person name="Walter F."/>
            <person name="Albersmeier A."/>
            <person name="Kalinowski J."/>
            <person name="Ruckert C."/>
        </authorList>
    </citation>
    <scope>NUCLEOTIDE SEQUENCE</scope>
    <source>
        <strain evidence="6">JCM 12862</strain>
    </source>
</reference>
<feature type="region of interest" description="Disordered" evidence="4">
    <location>
        <begin position="154"/>
        <end position="291"/>
    </location>
</feature>
<feature type="chain" id="PRO_5035303083" description="Aerotolerance regulator BatC" evidence="5">
    <location>
        <begin position="19"/>
        <end position="291"/>
    </location>
</feature>
<dbReference type="PANTHER" id="PTHR15704:SF7">
    <property type="entry name" value="SUPERKILLER COMPLEX PROTEIN 3"/>
    <property type="match status" value="1"/>
</dbReference>
<sequence>MKYTVLIILTLFFTCSFAQEKDKQEDKQDKLAQKKAHEYVYQANQLANNDDFVSAEMAYRKAISEHPSNSVATYNLANSYYKNGDFEEALYRQQEAAKTATSKEEKHRAFHNIGNILMKGKKCKEAVEAYKNALRNDPTDEETRYNLGLAKQCAEQQKDQNKNNKDNKDNKDKKDNKDNKDKKDKKDQNKDNKDNKDKKDDNKDKGDQDKKQGDDKKDDQGKPKDDKKDQGKGDQDKKDKQNAQPQPQPGKLSQQQIKSLLEAMNNQEQKVQEKMNAEKEKGVKIKTDKDW</sequence>
<dbReference type="Gene3D" id="1.25.40.10">
    <property type="entry name" value="Tetratricopeptide repeat domain"/>
    <property type="match status" value="2"/>
</dbReference>
<keyword evidence="7" id="KW-1185">Reference proteome</keyword>
<dbReference type="Pfam" id="PF13431">
    <property type="entry name" value="TPR_17"/>
    <property type="match status" value="1"/>
</dbReference>
<evidence type="ECO:0000313" key="7">
    <source>
        <dbReference type="Proteomes" id="UP000612329"/>
    </source>
</evidence>
<evidence type="ECO:0000313" key="6">
    <source>
        <dbReference type="EMBL" id="GGK14179.1"/>
    </source>
</evidence>